<accession>A0A9P3HHS0</accession>
<feature type="domain" description="Chromatin assembly factor 1 subunit A dimerization" evidence="9">
    <location>
        <begin position="695"/>
        <end position="766"/>
    </location>
</feature>
<feature type="region of interest" description="Disordered" evidence="7">
    <location>
        <begin position="19"/>
        <end position="87"/>
    </location>
</feature>
<feature type="region of interest" description="Disordered" evidence="7">
    <location>
        <begin position="736"/>
        <end position="809"/>
    </location>
</feature>
<feature type="region of interest" description="Disordered" evidence="7">
    <location>
        <begin position="495"/>
        <end position="527"/>
    </location>
</feature>
<evidence type="ECO:0000256" key="2">
    <source>
        <dbReference type="ARBA" id="ARBA00022705"/>
    </source>
</evidence>
<dbReference type="GO" id="GO:0033186">
    <property type="term" value="C:CAF-1 complex"/>
    <property type="evidence" value="ECO:0007669"/>
    <property type="project" value="TreeGrafter"/>
</dbReference>
<dbReference type="InterPro" id="IPR022043">
    <property type="entry name" value="CAF1A_DD"/>
</dbReference>
<dbReference type="CDD" id="cd22249">
    <property type="entry name" value="UDM1_RNF168_RNF169-like"/>
    <property type="match status" value="1"/>
</dbReference>
<dbReference type="GO" id="GO:0006334">
    <property type="term" value="P:nucleosome assembly"/>
    <property type="evidence" value="ECO:0007669"/>
    <property type="project" value="TreeGrafter"/>
</dbReference>
<dbReference type="EMBL" id="BQFW01000012">
    <property type="protein sequence ID" value="GJJ76816.1"/>
    <property type="molecule type" value="Genomic_DNA"/>
</dbReference>
<evidence type="ECO:0000313" key="11">
    <source>
        <dbReference type="Proteomes" id="UP000827284"/>
    </source>
</evidence>
<evidence type="ECO:0000256" key="4">
    <source>
        <dbReference type="ARBA" id="ARBA00023186"/>
    </source>
</evidence>
<gene>
    <name evidence="10" type="ORF">EMPS_09175</name>
</gene>
<feature type="domain" description="Chromatin assembly factor 1 p150 subunit acidic region" evidence="8">
    <location>
        <begin position="465"/>
        <end position="579"/>
    </location>
</feature>
<evidence type="ECO:0000256" key="7">
    <source>
        <dbReference type="SAM" id="MobiDB-lite"/>
    </source>
</evidence>
<evidence type="ECO:0000256" key="5">
    <source>
        <dbReference type="ARBA" id="ARBA00023204"/>
    </source>
</evidence>
<evidence type="ECO:0000259" key="8">
    <source>
        <dbReference type="Pfam" id="PF11600"/>
    </source>
</evidence>
<evidence type="ECO:0000256" key="3">
    <source>
        <dbReference type="ARBA" id="ARBA00022763"/>
    </source>
</evidence>
<keyword evidence="6" id="KW-0539">Nucleus</keyword>
<evidence type="ECO:0000313" key="10">
    <source>
        <dbReference type="EMBL" id="GJJ76816.1"/>
    </source>
</evidence>
<feature type="compositionally biased region" description="Basic and acidic residues" evidence="7">
    <location>
        <begin position="791"/>
        <end position="807"/>
    </location>
</feature>
<dbReference type="PANTHER" id="PTHR15272:SF0">
    <property type="entry name" value="CHROMATIN ASSEMBLY FACTOR 1 SUBUNIT A"/>
    <property type="match status" value="1"/>
</dbReference>
<organism evidence="10 11">
    <name type="scientific">Entomortierella parvispora</name>
    <dbReference type="NCBI Taxonomy" id="205924"/>
    <lineage>
        <taxon>Eukaryota</taxon>
        <taxon>Fungi</taxon>
        <taxon>Fungi incertae sedis</taxon>
        <taxon>Mucoromycota</taxon>
        <taxon>Mortierellomycotina</taxon>
        <taxon>Mortierellomycetes</taxon>
        <taxon>Mortierellales</taxon>
        <taxon>Mortierellaceae</taxon>
        <taxon>Entomortierella</taxon>
    </lineage>
</organism>
<evidence type="ECO:0000256" key="1">
    <source>
        <dbReference type="ARBA" id="ARBA00004123"/>
    </source>
</evidence>
<dbReference type="Proteomes" id="UP000827284">
    <property type="component" value="Unassembled WGS sequence"/>
</dbReference>
<dbReference type="Pfam" id="PF12253">
    <property type="entry name" value="CAF1A_dimeriz"/>
    <property type="match status" value="1"/>
</dbReference>
<name>A0A9P3HHS0_9FUNG</name>
<comment type="caution">
    <text evidence="10">The sequence shown here is derived from an EMBL/GenBank/DDBJ whole genome shotgun (WGS) entry which is preliminary data.</text>
</comment>
<evidence type="ECO:0000259" key="9">
    <source>
        <dbReference type="Pfam" id="PF12253"/>
    </source>
</evidence>
<dbReference type="GO" id="GO:0005634">
    <property type="term" value="C:nucleus"/>
    <property type="evidence" value="ECO:0007669"/>
    <property type="project" value="UniProtKB-SubCell"/>
</dbReference>
<keyword evidence="2" id="KW-0235">DNA replication</keyword>
<proteinExistence type="predicted"/>
<comment type="subcellular location">
    <subcellularLocation>
        <location evidence="1">Nucleus</location>
    </subcellularLocation>
</comment>
<keyword evidence="4" id="KW-0143">Chaperone</keyword>
<dbReference type="PANTHER" id="PTHR15272">
    <property type="entry name" value="CHROMATIN ASSEMBLY FACTOR 1 SUBUNIT A CAF-1 SUBUNIT A"/>
    <property type="match status" value="1"/>
</dbReference>
<dbReference type="Pfam" id="PF11600">
    <property type="entry name" value="CAF1A_acidic"/>
    <property type="match status" value="1"/>
</dbReference>
<protein>
    <submittedName>
        <fullName evidence="10">Chromatin assembly factor 1 subunit A</fullName>
    </submittedName>
</protein>
<keyword evidence="3" id="KW-0227">DNA damage</keyword>
<dbReference type="GO" id="GO:0006260">
    <property type="term" value="P:DNA replication"/>
    <property type="evidence" value="ECO:0007669"/>
    <property type="project" value="UniProtKB-KW"/>
</dbReference>
<evidence type="ECO:0000256" key="6">
    <source>
        <dbReference type="ARBA" id="ARBA00023242"/>
    </source>
</evidence>
<reference evidence="10" key="2">
    <citation type="journal article" date="2022" name="Microbiol. Resour. Announc.">
        <title>Whole-Genome Sequence of Entomortierella parvispora E1425, a Mucoromycotan Fungus Associated with Burkholderiaceae-Related Endosymbiotic Bacteria.</title>
        <authorList>
            <person name="Herlambang A."/>
            <person name="Guo Y."/>
            <person name="Takashima Y."/>
            <person name="Narisawa K."/>
            <person name="Ohta H."/>
            <person name="Nishizawa T."/>
        </authorList>
    </citation>
    <scope>NUCLEOTIDE SEQUENCE</scope>
    <source>
        <strain evidence="10">E1425</strain>
    </source>
</reference>
<feature type="compositionally biased region" description="Acidic residues" evidence="7">
    <location>
        <begin position="736"/>
        <end position="789"/>
    </location>
</feature>
<dbReference type="OrthoDB" id="440676at2759"/>
<dbReference type="InterPro" id="IPR021644">
    <property type="entry name" value="CAF-1_p150_acidic"/>
</dbReference>
<sequence>MPPKPQPMARTLSAFFSKDDASPAQMEHQQEQSASAQEQKVGEDTTPEKPKRKRASKAKKAESVGAPVVATEEKLIASPKKKSRSKVELLTEVEILVRPSVSTKAAKPVQEHQNIATDLSPLAEKAESTLLTPTPPKAAKKAPPSPSKPAPTVVAGAASSSVTASVTNASRMFKVRNGKTFFSEQKLKYYSHPATVMDLANFHAFRGQLQEAANPLQYPGVRTDGSYREITTIPREHLGLFAKLAEESDQSLSDLATGLMTSLCPLDFEQFGGYCTSVDTLAVQKAETDHDSMDVDVDVETVDIDDTNKTPSVKWGSTRVSLAAVMDAIQTVAKRVNYGVPISNLPNSVPVTPANLSIFRWEVQDIDQYFPADMRAAVTQRRSKRMEASAAMTAWFLSLETKQQDEFCPAVKVSLNLDTSQPAEGMDIDVSAQAPASKDGGARPVLLDSAIAVEAVVDPAVLEAKLKEAEVKKKEAELKEEKRLDKERKLAERQLEKEQKEAERLQKEAERLQKEEAKKQKAEEERLKKEQTSLRFVGFFKPATAPVSKKEGVQEQIKNDNPCASQSELFHPFHVKKNTTLAPINSFATKFSTEAFDQELGLAAYRATGSNDTEMDMDVDTVPQLGAMNMKTLLPSLFPTMGRRSEVATRKSKLPPQTKYMSVPEVIQSGLLLQEHDEDLSYLLTWKDIPCLRMRLFQFVENYRPAYYGTWSKRSKRITGRRFLGKDTVLIDYDVDSEAEWEEDEEGEECKSDDEDEDAEEVGSEQDEEDDWLVPEGYLSEDEGMEVGEEGGSKDLSASKKSKDARRPNATHVAPVIVGPIFETTLGEYSCHPALEAYHIEFLTDYDVGMDMFHTATLPPPTGIQV</sequence>
<feature type="region of interest" description="Disordered" evidence="7">
    <location>
        <begin position="130"/>
        <end position="153"/>
    </location>
</feature>
<feature type="compositionally biased region" description="Basic and acidic residues" evidence="7">
    <location>
        <begin position="40"/>
        <end position="49"/>
    </location>
</feature>
<keyword evidence="5" id="KW-0234">DNA repair</keyword>
<reference evidence="10" key="1">
    <citation type="submission" date="2021-11" db="EMBL/GenBank/DDBJ databases">
        <authorList>
            <person name="Herlambang A."/>
            <person name="Guo Y."/>
            <person name="Takashima Y."/>
            <person name="Nishizawa T."/>
        </authorList>
    </citation>
    <scope>NUCLEOTIDE SEQUENCE</scope>
    <source>
        <strain evidence="10">E1425</strain>
    </source>
</reference>
<dbReference type="GO" id="GO:0006281">
    <property type="term" value="P:DNA repair"/>
    <property type="evidence" value="ECO:0007669"/>
    <property type="project" value="UniProtKB-KW"/>
</dbReference>
<dbReference type="AlphaFoldDB" id="A0A9P3HHS0"/>
<keyword evidence="11" id="KW-1185">Reference proteome</keyword>